<dbReference type="GO" id="GO:0000242">
    <property type="term" value="C:pericentriolar material"/>
    <property type="evidence" value="ECO:0007669"/>
    <property type="project" value="TreeGrafter"/>
</dbReference>
<dbReference type="PANTHER" id="PTHR46930:SF1">
    <property type="entry name" value="CDK5 REGULATORY SUBUNIT-ASSOCIATED PROTEIN 2"/>
    <property type="match status" value="1"/>
</dbReference>
<protein>
    <submittedName>
        <fullName evidence="3">Myomegalin-like</fullName>
    </submittedName>
</protein>
<keyword evidence="1" id="KW-0175">Coiled coil</keyword>
<dbReference type="GO" id="GO:0008017">
    <property type="term" value="F:microtubule binding"/>
    <property type="evidence" value="ECO:0007669"/>
    <property type="project" value="TreeGrafter"/>
</dbReference>
<accession>A0A6I9YBA3</accession>
<dbReference type="KEGG" id="tsr:106548535"/>
<proteinExistence type="predicted"/>
<name>A0A6I9YBA3_9SAUR</name>
<dbReference type="GO" id="GO:0043015">
    <property type="term" value="F:gamma-tubulin binding"/>
    <property type="evidence" value="ECO:0007669"/>
    <property type="project" value="TreeGrafter"/>
</dbReference>
<gene>
    <name evidence="3" type="primary">LOC106548535</name>
</gene>
<dbReference type="RefSeq" id="XP_013921398.1">
    <property type="nucleotide sequence ID" value="XM_014065923.1"/>
</dbReference>
<dbReference type="GO" id="GO:0001578">
    <property type="term" value="P:microtubule bundle formation"/>
    <property type="evidence" value="ECO:0007669"/>
    <property type="project" value="TreeGrafter"/>
</dbReference>
<dbReference type="GO" id="GO:0090266">
    <property type="term" value="P:regulation of mitotic cell cycle spindle assembly checkpoint"/>
    <property type="evidence" value="ECO:0007669"/>
    <property type="project" value="TreeGrafter"/>
</dbReference>
<organism evidence="2 3">
    <name type="scientific">Thamnophis sirtalis</name>
    <dbReference type="NCBI Taxonomy" id="35019"/>
    <lineage>
        <taxon>Eukaryota</taxon>
        <taxon>Metazoa</taxon>
        <taxon>Chordata</taxon>
        <taxon>Craniata</taxon>
        <taxon>Vertebrata</taxon>
        <taxon>Euteleostomi</taxon>
        <taxon>Lepidosauria</taxon>
        <taxon>Squamata</taxon>
        <taxon>Bifurcata</taxon>
        <taxon>Unidentata</taxon>
        <taxon>Episquamata</taxon>
        <taxon>Toxicofera</taxon>
        <taxon>Serpentes</taxon>
        <taxon>Colubroidea</taxon>
        <taxon>Colubridae</taxon>
        <taxon>Natricinae</taxon>
        <taxon>Thamnophis</taxon>
    </lineage>
</organism>
<evidence type="ECO:0000313" key="2">
    <source>
        <dbReference type="Proteomes" id="UP000504617"/>
    </source>
</evidence>
<dbReference type="GeneID" id="106548535"/>
<dbReference type="AlphaFoldDB" id="A0A6I9YBA3"/>
<dbReference type="GO" id="GO:0000132">
    <property type="term" value="P:establishment of mitotic spindle orientation"/>
    <property type="evidence" value="ECO:0007669"/>
    <property type="project" value="TreeGrafter"/>
</dbReference>
<evidence type="ECO:0000256" key="1">
    <source>
        <dbReference type="SAM" id="Coils"/>
    </source>
</evidence>
<sequence>MGSEEPHNIELKVEVESLKQELQEKQQSLEKAWTEAENQSNKDEAEICRLPKNKHVYETLGKKIQALHEEVQSAKTKAEKMATLAEVEKKHSLELNKQLMDLSKKQDEIKKSQTLLIAKKDKKINELIKNMKGKEQLLELQSTKKLNLSLEKPEQTKVQEVSTENIPELITDCEQAMIDCRVVFTLGHK</sequence>
<dbReference type="PANTHER" id="PTHR46930">
    <property type="entry name" value="CDK5 REGULATORY SUBUNIT-ASSOCIATED PROTEIN 2"/>
    <property type="match status" value="1"/>
</dbReference>
<reference evidence="3" key="1">
    <citation type="submission" date="2025-08" db="UniProtKB">
        <authorList>
            <consortium name="RefSeq"/>
        </authorList>
    </citation>
    <scope>IDENTIFICATION</scope>
    <source>
        <tissue evidence="3">Skeletal muscle</tissue>
    </source>
</reference>
<dbReference type="Proteomes" id="UP000504617">
    <property type="component" value="Unplaced"/>
</dbReference>
<evidence type="ECO:0000313" key="3">
    <source>
        <dbReference type="RefSeq" id="XP_013921398.1"/>
    </source>
</evidence>
<dbReference type="GO" id="GO:0007099">
    <property type="term" value="P:centriole replication"/>
    <property type="evidence" value="ECO:0007669"/>
    <property type="project" value="TreeGrafter"/>
</dbReference>
<dbReference type="GO" id="GO:0097431">
    <property type="term" value="C:mitotic spindle pole"/>
    <property type="evidence" value="ECO:0007669"/>
    <property type="project" value="TreeGrafter"/>
</dbReference>
<dbReference type="GO" id="GO:0035371">
    <property type="term" value="C:microtubule plus-end"/>
    <property type="evidence" value="ECO:0007669"/>
    <property type="project" value="TreeGrafter"/>
</dbReference>
<dbReference type="InterPro" id="IPR042791">
    <property type="entry name" value="CDK5RAP2"/>
</dbReference>
<keyword evidence="2" id="KW-1185">Reference proteome</keyword>
<dbReference type="GO" id="GO:0007059">
    <property type="term" value="P:chromosome segregation"/>
    <property type="evidence" value="ECO:0007669"/>
    <property type="project" value="TreeGrafter"/>
</dbReference>
<feature type="coiled-coil region" evidence="1">
    <location>
        <begin position="8"/>
        <end position="84"/>
    </location>
</feature>
<dbReference type="GO" id="GO:0046600">
    <property type="term" value="P:negative regulation of centriole replication"/>
    <property type="evidence" value="ECO:0007669"/>
    <property type="project" value="TreeGrafter"/>
</dbReference>